<dbReference type="InterPro" id="IPR007837">
    <property type="entry name" value="DinB"/>
</dbReference>
<organism evidence="4 5">
    <name type="scientific">Chitinophaga jiangningensis</name>
    <dbReference type="NCBI Taxonomy" id="1419482"/>
    <lineage>
        <taxon>Bacteria</taxon>
        <taxon>Pseudomonadati</taxon>
        <taxon>Bacteroidota</taxon>
        <taxon>Chitinophagia</taxon>
        <taxon>Chitinophagales</taxon>
        <taxon>Chitinophagaceae</taxon>
        <taxon>Chitinophaga</taxon>
    </lineage>
</organism>
<keyword evidence="2 3" id="KW-0479">Metal-binding</keyword>
<protein>
    <submittedName>
        <fullName evidence="4">Uncharacterized damage-inducible protein DinB (Forms a four-helix bundle)</fullName>
    </submittedName>
</protein>
<evidence type="ECO:0000256" key="1">
    <source>
        <dbReference type="ARBA" id="ARBA00008635"/>
    </source>
</evidence>
<feature type="binding site" evidence="3">
    <location>
        <position position="62"/>
    </location>
    <ligand>
        <name>a divalent metal cation</name>
        <dbReference type="ChEBI" id="CHEBI:60240"/>
    </ligand>
</feature>
<dbReference type="Pfam" id="PF05163">
    <property type="entry name" value="DinB"/>
    <property type="match status" value="1"/>
</dbReference>
<dbReference type="OrthoDB" id="9811413at2"/>
<dbReference type="RefSeq" id="WP_073078145.1">
    <property type="nucleotide sequence ID" value="NZ_FRBL01000001.1"/>
</dbReference>
<evidence type="ECO:0000256" key="3">
    <source>
        <dbReference type="PIRSR" id="PIRSR607837-1"/>
    </source>
</evidence>
<accession>A0A1M6WUJ8</accession>
<evidence type="ECO:0000313" key="5">
    <source>
        <dbReference type="Proteomes" id="UP000184420"/>
    </source>
</evidence>
<dbReference type="InterPro" id="IPR034660">
    <property type="entry name" value="DinB/YfiT-like"/>
</dbReference>
<dbReference type="GO" id="GO:0046872">
    <property type="term" value="F:metal ion binding"/>
    <property type="evidence" value="ECO:0007669"/>
    <property type="project" value="UniProtKB-KW"/>
</dbReference>
<name>A0A1M6WUJ8_9BACT</name>
<dbReference type="PANTHER" id="PTHR37302">
    <property type="entry name" value="SLR1116 PROTEIN"/>
    <property type="match status" value="1"/>
</dbReference>
<dbReference type="Proteomes" id="UP000184420">
    <property type="component" value="Unassembled WGS sequence"/>
</dbReference>
<sequence>MLQATHPLNTTTASFTGNILDQVRYNCWANTTLVNFLRTKSPELLETNVASSYPSIKATLLHMWDCQDWWMANMRNEKPGFAWSEGYNGTLEDILTGIVENSEELVNYVENLPPSQLNDTCLVAIPFTGDFLIPRFEMMQQVVMHSTYHRGQAVTIGRQLGFTDAPNTDLMWYLLLVKNK</sequence>
<dbReference type="AlphaFoldDB" id="A0A1M6WUJ8"/>
<evidence type="ECO:0000313" key="4">
    <source>
        <dbReference type="EMBL" id="SHK97378.1"/>
    </source>
</evidence>
<dbReference type="Gene3D" id="1.20.120.450">
    <property type="entry name" value="dinb family like domain"/>
    <property type="match status" value="1"/>
</dbReference>
<feature type="binding site" evidence="3">
    <location>
        <position position="145"/>
    </location>
    <ligand>
        <name>a divalent metal cation</name>
        <dbReference type="ChEBI" id="CHEBI:60240"/>
    </ligand>
</feature>
<proteinExistence type="inferred from homology"/>
<keyword evidence="5" id="KW-1185">Reference proteome</keyword>
<dbReference type="SUPFAM" id="SSF109854">
    <property type="entry name" value="DinB/YfiT-like putative metalloenzymes"/>
    <property type="match status" value="1"/>
</dbReference>
<evidence type="ECO:0000256" key="2">
    <source>
        <dbReference type="ARBA" id="ARBA00022723"/>
    </source>
</evidence>
<gene>
    <name evidence="4" type="ORF">SAMN05444266_101772</name>
</gene>
<feature type="binding site" evidence="3">
    <location>
        <position position="149"/>
    </location>
    <ligand>
        <name>a divalent metal cation</name>
        <dbReference type="ChEBI" id="CHEBI:60240"/>
    </ligand>
</feature>
<dbReference type="EMBL" id="FRBL01000001">
    <property type="protein sequence ID" value="SHK97378.1"/>
    <property type="molecule type" value="Genomic_DNA"/>
</dbReference>
<reference evidence="4 5" key="1">
    <citation type="submission" date="2016-11" db="EMBL/GenBank/DDBJ databases">
        <authorList>
            <person name="Jaros S."/>
            <person name="Januszkiewicz K."/>
            <person name="Wedrychowicz H."/>
        </authorList>
    </citation>
    <scope>NUCLEOTIDE SEQUENCE [LARGE SCALE GENOMIC DNA]</scope>
    <source>
        <strain evidence="4 5">DSM 27406</strain>
    </source>
</reference>
<comment type="similarity">
    <text evidence="1">Belongs to the DinB family.</text>
</comment>
<dbReference type="STRING" id="1419482.SAMN05444266_101772"/>
<dbReference type="PANTHER" id="PTHR37302:SF3">
    <property type="entry name" value="DAMAGE-INDUCIBLE PROTEIN DINB"/>
    <property type="match status" value="1"/>
</dbReference>